<evidence type="ECO:0000256" key="2">
    <source>
        <dbReference type="ARBA" id="ARBA00007656"/>
    </source>
</evidence>
<dbReference type="InterPro" id="IPR000297">
    <property type="entry name" value="PPIase_PpiC"/>
</dbReference>
<dbReference type="Pfam" id="PF00639">
    <property type="entry name" value="Rotamase"/>
    <property type="match status" value="1"/>
</dbReference>
<dbReference type="SUPFAM" id="SSF54534">
    <property type="entry name" value="FKBP-like"/>
    <property type="match status" value="1"/>
</dbReference>
<gene>
    <name evidence="11" type="ORF">HELGO_WM5267</name>
</gene>
<evidence type="ECO:0000259" key="10">
    <source>
        <dbReference type="PROSITE" id="PS50198"/>
    </source>
</evidence>
<comment type="function">
    <text evidence="7">PPIases accelerate the folding of proteins. It prefers amino acid residues with hydrophobic side chains like leucine and phenylalanine in the P1 position of the peptides substrates.</text>
</comment>
<dbReference type="GO" id="GO:0005737">
    <property type="term" value="C:cytoplasm"/>
    <property type="evidence" value="ECO:0007669"/>
    <property type="project" value="UniProtKB-SubCell"/>
</dbReference>
<evidence type="ECO:0000256" key="9">
    <source>
        <dbReference type="SAM" id="Coils"/>
    </source>
</evidence>
<dbReference type="InterPro" id="IPR052204">
    <property type="entry name" value="PpiC/parvulin_rotamase"/>
</dbReference>
<dbReference type="InterPro" id="IPR023058">
    <property type="entry name" value="PPIase_PpiC_CS"/>
</dbReference>
<organism evidence="11">
    <name type="scientific">uncultured Sulfurovum sp</name>
    <dbReference type="NCBI Taxonomy" id="269237"/>
    <lineage>
        <taxon>Bacteria</taxon>
        <taxon>Pseudomonadati</taxon>
        <taxon>Campylobacterota</taxon>
        <taxon>Epsilonproteobacteria</taxon>
        <taxon>Campylobacterales</taxon>
        <taxon>Sulfurovaceae</taxon>
        <taxon>Sulfurovum</taxon>
        <taxon>environmental samples</taxon>
    </lineage>
</organism>
<dbReference type="Gene3D" id="3.10.50.40">
    <property type="match status" value="1"/>
</dbReference>
<dbReference type="PANTHER" id="PTHR43629:SF2">
    <property type="entry name" value="RHODANESE-LIKE_PPIC DOMAIN-CONTAINING PROTEIN 12, CHLOROPLASTIC"/>
    <property type="match status" value="1"/>
</dbReference>
<evidence type="ECO:0000256" key="1">
    <source>
        <dbReference type="ARBA" id="ARBA00004496"/>
    </source>
</evidence>
<protein>
    <recommendedName>
        <fullName evidence="4">Peptidyl-prolyl cis-trans isomerase C</fullName>
    </recommendedName>
    <alternativeName>
        <fullName evidence="6">Parvulin</fullName>
    </alternativeName>
    <alternativeName>
        <fullName evidence="5">Rotamase C</fullName>
    </alternativeName>
</protein>
<evidence type="ECO:0000313" key="11">
    <source>
        <dbReference type="EMBL" id="CAA6811102.1"/>
    </source>
</evidence>
<dbReference type="EMBL" id="CACVAP010000061">
    <property type="protein sequence ID" value="CAA6811102.1"/>
    <property type="molecule type" value="Genomic_DNA"/>
</dbReference>
<name>A0A6S6SY40_9BACT</name>
<dbReference type="PROSITE" id="PS01096">
    <property type="entry name" value="PPIC_PPIASE_1"/>
    <property type="match status" value="1"/>
</dbReference>
<feature type="domain" description="PpiC" evidence="10">
    <location>
        <begin position="1"/>
        <end position="90"/>
    </location>
</feature>
<feature type="coiled-coil region" evidence="9">
    <location>
        <begin position="2"/>
        <end position="29"/>
    </location>
</feature>
<comment type="subcellular location">
    <subcellularLocation>
        <location evidence="1">Cytoplasm</location>
    </subcellularLocation>
</comment>
<dbReference type="GO" id="GO:0003755">
    <property type="term" value="F:peptidyl-prolyl cis-trans isomerase activity"/>
    <property type="evidence" value="ECO:0007669"/>
    <property type="project" value="UniProtKB-KW"/>
</dbReference>
<sequence>MSASAKHILVETEEECQALKEQIASGETTFEDAAKAKSQCPSGAQGGDLGIFDQGQMVPEFDKVVFNDELHVVHGPVQTQFGYHLLLITNRDG</sequence>
<evidence type="ECO:0000256" key="6">
    <source>
        <dbReference type="ARBA" id="ARBA00043072"/>
    </source>
</evidence>
<evidence type="ECO:0000256" key="5">
    <source>
        <dbReference type="ARBA" id="ARBA00041926"/>
    </source>
</evidence>
<proteinExistence type="inferred from homology"/>
<evidence type="ECO:0000256" key="7">
    <source>
        <dbReference type="ARBA" id="ARBA00046231"/>
    </source>
</evidence>
<dbReference type="InterPro" id="IPR046357">
    <property type="entry name" value="PPIase_dom_sf"/>
</dbReference>
<dbReference type="PROSITE" id="PS50198">
    <property type="entry name" value="PPIC_PPIASE_2"/>
    <property type="match status" value="1"/>
</dbReference>
<accession>A0A6S6SY40</accession>
<evidence type="ECO:0000256" key="4">
    <source>
        <dbReference type="ARBA" id="ARBA00040926"/>
    </source>
</evidence>
<dbReference type="PANTHER" id="PTHR43629">
    <property type="entry name" value="PEPTIDYL-PROLYL CIS-TRANS ISOMERASE"/>
    <property type="match status" value="1"/>
</dbReference>
<reference evidence="11" key="1">
    <citation type="submission" date="2020-01" db="EMBL/GenBank/DDBJ databases">
        <authorList>
            <person name="Meier V. D."/>
            <person name="Meier V D."/>
        </authorList>
    </citation>
    <scope>NUCLEOTIDE SEQUENCE</scope>
    <source>
        <strain evidence="11">HLG_WM_MAG_06</strain>
    </source>
</reference>
<comment type="similarity">
    <text evidence="2">Belongs to the PpiC/parvulin rotamase family.</text>
</comment>
<evidence type="ECO:0000256" key="3">
    <source>
        <dbReference type="ARBA" id="ARBA00022490"/>
    </source>
</evidence>
<keyword evidence="8 11" id="KW-0413">Isomerase</keyword>
<keyword evidence="9" id="KW-0175">Coiled coil</keyword>
<dbReference type="AlphaFoldDB" id="A0A6S6SY40"/>
<keyword evidence="8" id="KW-0697">Rotamase</keyword>
<keyword evidence="3" id="KW-0963">Cytoplasm</keyword>
<evidence type="ECO:0000256" key="8">
    <source>
        <dbReference type="PROSITE-ProRule" id="PRU00278"/>
    </source>
</evidence>